<evidence type="ECO:0000256" key="1">
    <source>
        <dbReference type="SAM" id="MobiDB-lite"/>
    </source>
</evidence>
<dbReference type="HOGENOM" id="CLU_1748149_0_0_4"/>
<feature type="region of interest" description="Disordered" evidence="1">
    <location>
        <begin position="76"/>
        <end position="98"/>
    </location>
</feature>
<organism evidence="2 3">
    <name type="scientific">Cupriavidus metallidurans (strain ATCC 43123 / DSM 2839 / NBRC 102507 / CH34)</name>
    <name type="common">Ralstonia metallidurans</name>
    <dbReference type="NCBI Taxonomy" id="266264"/>
    <lineage>
        <taxon>Bacteria</taxon>
        <taxon>Pseudomonadati</taxon>
        <taxon>Pseudomonadota</taxon>
        <taxon>Betaproteobacteria</taxon>
        <taxon>Burkholderiales</taxon>
        <taxon>Burkholderiaceae</taxon>
        <taxon>Cupriavidus</taxon>
    </lineage>
</organism>
<evidence type="ECO:0000313" key="2">
    <source>
        <dbReference type="EMBL" id="ABF12937.1"/>
    </source>
</evidence>
<keyword evidence="2" id="KW-0614">Plasmid</keyword>
<name>Q1LA89_CUPMC</name>
<proteinExistence type="predicted"/>
<dbReference type="EMBL" id="CP000354">
    <property type="protein sequence ID" value="ABF12937.1"/>
    <property type="molecule type" value="Genomic_DNA"/>
</dbReference>
<accession>Q1LA89</accession>
<dbReference type="Proteomes" id="UP000002429">
    <property type="component" value="Plasmid pMOL30"/>
</dbReference>
<keyword evidence="3" id="KW-1185">Reference proteome</keyword>
<sequence length="149" mass="16661">MSTRRIDHPLNLNWRQLRAIVSFLELIMTTDTGGSSSEPVALADRAEVNHVKRHIRKCQRHLARLDGHLTSAFDKALDNSDDDTDPEELQTLGEQKTQCEQAARKYSEAIGLASAKKLTEEQFAVVTTMVNEADVALNEAEPMGWPSMK</sequence>
<gene>
    <name evidence="2" type="ordered locus">Rmet_6078</name>
</gene>
<evidence type="ECO:0000313" key="3">
    <source>
        <dbReference type="Proteomes" id="UP000002429"/>
    </source>
</evidence>
<dbReference type="AlphaFoldDB" id="Q1LA89"/>
<protein>
    <submittedName>
        <fullName evidence="2">Uncharacterized protein</fullName>
    </submittedName>
</protein>
<geneLocation type="plasmid" evidence="2 3">
    <name>pMOL30</name>
</geneLocation>
<dbReference type="KEGG" id="rme:Rmet_6078"/>
<feature type="compositionally biased region" description="Acidic residues" evidence="1">
    <location>
        <begin position="79"/>
        <end position="88"/>
    </location>
</feature>
<reference evidence="3" key="1">
    <citation type="journal article" date="2010" name="PLoS ONE">
        <title>The complete genome sequence of Cupriavidus metallidurans strain CH34, a master survivalist in harsh and anthropogenic environments.</title>
        <authorList>
            <person name="Janssen P.J."/>
            <person name="Van Houdt R."/>
            <person name="Moors H."/>
            <person name="Monsieurs P."/>
            <person name="Morin N."/>
            <person name="Michaux A."/>
            <person name="Benotmane M.A."/>
            <person name="Leys N."/>
            <person name="Vallaeys T."/>
            <person name="Lapidus A."/>
            <person name="Monchy S."/>
            <person name="Medigue C."/>
            <person name="Taghavi S."/>
            <person name="McCorkle S."/>
            <person name="Dunn J."/>
            <person name="van der Lelie D."/>
            <person name="Mergeay M."/>
        </authorList>
    </citation>
    <scope>NUCLEOTIDE SEQUENCE [LARGE SCALE GENOMIC DNA]</scope>
    <source>
        <strain evidence="3">ATCC 43123 / DSM 2839 / NBRC 102507 / CH34</strain>
    </source>
</reference>